<name>A0AAD6YP69_9AGAR</name>
<accession>A0AAD6YP69</accession>
<sequence length="874" mass="97702">MRRKRNASYAALEIVQLENVAIKTYQDILDLKSKALGVVRFMESHSPITEYIQSTVDQSTATVVLECTFDEPPSPPPPVPSGALKRAGSPIAGSNKRPKLFLTPPPSSQQGIFFIQAKENTAQPVRLLPLSFKFPQYLSYEGTPFVDKSRFVLPAMQLFENYSYWSLILLPGSGKTTYLSMLSTWADCMTSDTVNKTAFEKLQIQHALWDPIGEKATGAEKGRREYLVMSFDFADMAGGADDEYSVAGRIQTYLRDTMALFAKKYSKELGHIRLEPYISLIYPETPSLNMIQLILQAAAGRQKKILIILDHWDLSILLSLPVLGSDEAHSGNFISGLKAFVKRIVQSNEDVKVATLLISGNIPYVHVDSKPRFYNLALHKLMDGAFGVAAQELQGIYNILRVCTAQPELELSQEHFDLGFFTPLAPKPSTGFLPQGFFNFCVVLGYLNYKFDLGGAHNQSNSYNSYLPVIARRCPRLLEYSSLRFGRQVMITPFAELSLVSFWRHDRELWKLLYYLGGLKATPSGQGPDMVWNLGITSKVARKLVRYFPEFPVRTLKWAQLLQDLPKVPTSWVKDSRHERVLRALLEGCPGQFTDTLATFMSYTPLLGFDKMTEAVFQAIMDTYMYAADGTQDDTHSSYLAKYFSQVGIITGKRTQVLSSESLAFEQKLGGSSKAAGKQPERGSYTTSRKPPAASSEASSSMKAAQSEYGYADGFLCHLRVHPRRVVIIELKYVSLWAIFRAKALKFFYREKNDSNGPATGITISVGKHEEDGIEQLGSYLDAVMLGKLTPVEKVRISLSNVSDPKEADEVIGFVVTGVGRRVFATQVEPTVDIFQLQEELPQGVKGYQFKGKGGWVATFERLPDNYKKRGVQK</sequence>
<organism evidence="3 4">
    <name type="scientific">Mycena pura</name>
    <dbReference type="NCBI Taxonomy" id="153505"/>
    <lineage>
        <taxon>Eukaryota</taxon>
        <taxon>Fungi</taxon>
        <taxon>Dikarya</taxon>
        <taxon>Basidiomycota</taxon>
        <taxon>Agaricomycotina</taxon>
        <taxon>Agaricomycetes</taxon>
        <taxon>Agaricomycetidae</taxon>
        <taxon>Agaricales</taxon>
        <taxon>Marasmiineae</taxon>
        <taxon>Mycenaceae</taxon>
        <taxon>Mycena</taxon>
    </lineage>
</organism>
<evidence type="ECO:0000313" key="4">
    <source>
        <dbReference type="Proteomes" id="UP001219525"/>
    </source>
</evidence>
<comment type="caution">
    <text evidence="3">The sequence shown here is derived from an EMBL/GenBank/DDBJ whole genome shotgun (WGS) entry which is preliminary data.</text>
</comment>
<evidence type="ECO:0000256" key="1">
    <source>
        <dbReference type="SAM" id="MobiDB-lite"/>
    </source>
</evidence>
<protein>
    <recommendedName>
        <fullName evidence="2">AAA-ATPase-like domain-containing protein</fullName>
    </recommendedName>
</protein>
<feature type="domain" description="AAA-ATPase-like" evidence="2">
    <location>
        <begin position="138"/>
        <end position="360"/>
    </location>
</feature>
<dbReference type="InterPro" id="IPR018631">
    <property type="entry name" value="AAA-ATPase-like_dom"/>
</dbReference>
<reference evidence="3" key="1">
    <citation type="submission" date="2023-03" db="EMBL/GenBank/DDBJ databases">
        <title>Massive genome expansion in bonnet fungi (Mycena s.s.) driven by repeated elements and novel gene families across ecological guilds.</title>
        <authorList>
            <consortium name="Lawrence Berkeley National Laboratory"/>
            <person name="Harder C.B."/>
            <person name="Miyauchi S."/>
            <person name="Viragh M."/>
            <person name="Kuo A."/>
            <person name="Thoen E."/>
            <person name="Andreopoulos B."/>
            <person name="Lu D."/>
            <person name="Skrede I."/>
            <person name="Drula E."/>
            <person name="Henrissat B."/>
            <person name="Morin E."/>
            <person name="Kohler A."/>
            <person name="Barry K."/>
            <person name="LaButti K."/>
            <person name="Morin E."/>
            <person name="Salamov A."/>
            <person name="Lipzen A."/>
            <person name="Mereny Z."/>
            <person name="Hegedus B."/>
            <person name="Baldrian P."/>
            <person name="Stursova M."/>
            <person name="Weitz H."/>
            <person name="Taylor A."/>
            <person name="Grigoriev I.V."/>
            <person name="Nagy L.G."/>
            <person name="Martin F."/>
            <person name="Kauserud H."/>
        </authorList>
    </citation>
    <scope>NUCLEOTIDE SEQUENCE</scope>
    <source>
        <strain evidence="3">9144</strain>
    </source>
</reference>
<feature type="region of interest" description="Disordered" evidence="1">
    <location>
        <begin position="671"/>
        <end position="699"/>
    </location>
</feature>
<dbReference type="EMBL" id="JARJCW010000004">
    <property type="protein sequence ID" value="KAJ7225373.1"/>
    <property type="molecule type" value="Genomic_DNA"/>
</dbReference>
<dbReference type="AlphaFoldDB" id="A0AAD6YP69"/>
<dbReference type="Proteomes" id="UP001219525">
    <property type="component" value="Unassembled WGS sequence"/>
</dbReference>
<evidence type="ECO:0000259" key="2">
    <source>
        <dbReference type="Pfam" id="PF09820"/>
    </source>
</evidence>
<keyword evidence="4" id="KW-1185">Reference proteome</keyword>
<dbReference type="Pfam" id="PF09820">
    <property type="entry name" value="AAA-ATPase_like"/>
    <property type="match status" value="1"/>
</dbReference>
<proteinExistence type="predicted"/>
<gene>
    <name evidence="3" type="ORF">GGX14DRAFT_556176</name>
</gene>
<evidence type="ECO:0000313" key="3">
    <source>
        <dbReference type="EMBL" id="KAJ7225373.1"/>
    </source>
</evidence>